<feature type="compositionally biased region" description="Pro residues" evidence="1">
    <location>
        <begin position="440"/>
        <end position="454"/>
    </location>
</feature>
<dbReference type="AlphaFoldDB" id="A0A067PFV0"/>
<feature type="compositionally biased region" description="Polar residues" evidence="1">
    <location>
        <begin position="165"/>
        <end position="182"/>
    </location>
</feature>
<sequence>MSNYLIAGSSSEAYANAAGSSSQLQPVTDLLGELVPVWLASKAELSKIRRLQAETQATLKRVQIDHGRVLADNEGIKAYLESVWSLLLHHPVQPSLAPRYMPPPSFTFERISDFDGPSASFSFEPRCQLLNSSHDWDVPQPTPGLTPRIYSEAPIHQLSPVAESPNPQVQPTPLANSPTTHTEVVAESPTPADVPSADVPSTDVPSMDVLTADFPPADILEGLRGVRGQVPGSSAFLPAPPPHPHLPQLTQYAARQCHHPQANSKHLKPPTCPPYPPHHPLSQIKSGCLHGGQTCFFSTVYHSHNPTNPLPPPASSQPPANSTSVNLTSPLLRTITNAARAFVNGSFVLFLTICILESQPVLCAIGFIPIFNFAAVNLPPPISTRTPPRSHFMKHVQLRKVWIARRVECRGQGPKPHNPTPTPIYHSSTTKCCLTTSKPFPSPPMNQTPHPTHPLPRTTQAATPAA</sequence>
<accession>A0A067PFV0</accession>
<protein>
    <submittedName>
        <fullName evidence="2">Uncharacterized protein</fullName>
    </submittedName>
</protein>
<evidence type="ECO:0000313" key="3">
    <source>
        <dbReference type="Proteomes" id="UP000027265"/>
    </source>
</evidence>
<proteinExistence type="predicted"/>
<keyword evidence="3" id="KW-1185">Reference proteome</keyword>
<dbReference type="HOGENOM" id="CLU_586675_0_0_1"/>
<feature type="region of interest" description="Disordered" evidence="1">
    <location>
        <begin position="160"/>
        <end position="205"/>
    </location>
</feature>
<dbReference type="EMBL" id="KL197788">
    <property type="protein sequence ID" value="KDQ49346.1"/>
    <property type="molecule type" value="Genomic_DNA"/>
</dbReference>
<evidence type="ECO:0000313" key="2">
    <source>
        <dbReference type="EMBL" id="KDQ49346.1"/>
    </source>
</evidence>
<dbReference type="InParanoid" id="A0A067PFV0"/>
<name>A0A067PFV0_9AGAM</name>
<feature type="region of interest" description="Disordered" evidence="1">
    <location>
        <begin position="437"/>
        <end position="466"/>
    </location>
</feature>
<evidence type="ECO:0000256" key="1">
    <source>
        <dbReference type="SAM" id="MobiDB-lite"/>
    </source>
</evidence>
<organism evidence="2 3">
    <name type="scientific">Jaapia argillacea MUCL 33604</name>
    <dbReference type="NCBI Taxonomy" id="933084"/>
    <lineage>
        <taxon>Eukaryota</taxon>
        <taxon>Fungi</taxon>
        <taxon>Dikarya</taxon>
        <taxon>Basidiomycota</taxon>
        <taxon>Agaricomycotina</taxon>
        <taxon>Agaricomycetes</taxon>
        <taxon>Agaricomycetidae</taxon>
        <taxon>Jaapiales</taxon>
        <taxon>Jaapiaceae</taxon>
        <taxon>Jaapia</taxon>
    </lineage>
</organism>
<gene>
    <name evidence="2" type="ORF">JAAARDRAFT_200929</name>
</gene>
<reference evidence="3" key="1">
    <citation type="journal article" date="2014" name="Proc. Natl. Acad. Sci. U.S.A.">
        <title>Extensive sampling of basidiomycete genomes demonstrates inadequacy of the white-rot/brown-rot paradigm for wood decay fungi.</title>
        <authorList>
            <person name="Riley R."/>
            <person name="Salamov A.A."/>
            <person name="Brown D.W."/>
            <person name="Nagy L.G."/>
            <person name="Floudas D."/>
            <person name="Held B.W."/>
            <person name="Levasseur A."/>
            <person name="Lombard V."/>
            <person name="Morin E."/>
            <person name="Otillar R."/>
            <person name="Lindquist E.A."/>
            <person name="Sun H."/>
            <person name="LaButti K.M."/>
            <person name="Schmutz J."/>
            <person name="Jabbour D."/>
            <person name="Luo H."/>
            <person name="Baker S.E."/>
            <person name="Pisabarro A.G."/>
            <person name="Walton J.D."/>
            <person name="Blanchette R.A."/>
            <person name="Henrissat B."/>
            <person name="Martin F."/>
            <person name="Cullen D."/>
            <person name="Hibbett D.S."/>
            <person name="Grigoriev I.V."/>
        </authorList>
    </citation>
    <scope>NUCLEOTIDE SEQUENCE [LARGE SCALE GENOMIC DNA]</scope>
    <source>
        <strain evidence="3">MUCL 33604</strain>
    </source>
</reference>
<dbReference type="Proteomes" id="UP000027265">
    <property type="component" value="Unassembled WGS sequence"/>
</dbReference>